<accession>A0A7N0TVZ6</accession>
<keyword evidence="4" id="KW-1185">Reference proteome</keyword>
<feature type="transmembrane region" description="Helical" evidence="2">
    <location>
        <begin position="51"/>
        <end position="72"/>
    </location>
</feature>
<dbReference type="AlphaFoldDB" id="A0A7N0TVZ6"/>
<name>A0A7N0TVZ6_KALFE</name>
<evidence type="ECO:0000313" key="4">
    <source>
        <dbReference type="Proteomes" id="UP000594263"/>
    </source>
</evidence>
<dbReference type="OMA" id="MNKSSSW"/>
<feature type="region of interest" description="Disordered" evidence="1">
    <location>
        <begin position="81"/>
        <end position="100"/>
    </location>
</feature>
<keyword evidence="2" id="KW-0812">Transmembrane</keyword>
<protein>
    <submittedName>
        <fullName evidence="3">Uncharacterized protein</fullName>
    </submittedName>
</protein>
<feature type="region of interest" description="Disordered" evidence="1">
    <location>
        <begin position="1"/>
        <end position="44"/>
    </location>
</feature>
<dbReference type="PANTHER" id="PTHR33728">
    <property type="entry name" value="CTTNBP 2 AMINO-TERMINAL-LIKE PROTEIN"/>
    <property type="match status" value="1"/>
</dbReference>
<evidence type="ECO:0000256" key="2">
    <source>
        <dbReference type="SAM" id="Phobius"/>
    </source>
</evidence>
<proteinExistence type="predicted"/>
<dbReference type="Proteomes" id="UP000594263">
    <property type="component" value="Unplaced"/>
</dbReference>
<organism evidence="3 4">
    <name type="scientific">Kalanchoe fedtschenkoi</name>
    <name type="common">Lavender scallops</name>
    <name type="synonym">South American air plant</name>
    <dbReference type="NCBI Taxonomy" id="63787"/>
    <lineage>
        <taxon>Eukaryota</taxon>
        <taxon>Viridiplantae</taxon>
        <taxon>Streptophyta</taxon>
        <taxon>Embryophyta</taxon>
        <taxon>Tracheophyta</taxon>
        <taxon>Spermatophyta</taxon>
        <taxon>Magnoliopsida</taxon>
        <taxon>eudicotyledons</taxon>
        <taxon>Gunneridae</taxon>
        <taxon>Pentapetalae</taxon>
        <taxon>Saxifragales</taxon>
        <taxon>Crassulaceae</taxon>
        <taxon>Kalanchoe</taxon>
    </lineage>
</organism>
<sequence>MSGLGSERERPWSWSIYTSSHPNPPQAQAQAPTPDSPPSPPHRDSYASMNAISFGLVATAILISMFFIMAIFEHLFKPAQPDPHALPSSSAMQKPPISSEPDPALCMSGFSVLMPGQRCPTHIAKPASFPTPCAREGVNWPQHDHQQQHVSHFT</sequence>
<keyword evidence="2" id="KW-1133">Transmembrane helix</keyword>
<feature type="compositionally biased region" description="Basic and acidic residues" evidence="1">
    <location>
        <begin position="1"/>
        <end position="11"/>
    </location>
</feature>
<evidence type="ECO:0000256" key="1">
    <source>
        <dbReference type="SAM" id="MobiDB-lite"/>
    </source>
</evidence>
<keyword evidence="2" id="KW-0472">Membrane</keyword>
<dbReference type="EnsemblPlants" id="Kaladp0047s0171.1.v1.1">
    <property type="protein sequence ID" value="Kaladp0047s0171.1.v1.1"/>
    <property type="gene ID" value="Kaladp0047s0171.v1.1"/>
</dbReference>
<reference evidence="3" key="1">
    <citation type="submission" date="2021-01" db="UniProtKB">
        <authorList>
            <consortium name="EnsemblPlants"/>
        </authorList>
    </citation>
    <scope>IDENTIFICATION</scope>
</reference>
<evidence type="ECO:0000313" key="3">
    <source>
        <dbReference type="EnsemblPlants" id="Kaladp0047s0171.1.v1.1"/>
    </source>
</evidence>
<dbReference type="Gramene" id="Kaladp0047s0171.1.v1.1">
    <property type="protein sequence ID" value="Kaladp0047s0171.1.v1.1"/>
    <property type="gene ID" value="Kaladp0047s0171.v1.1"/>
</dbReference>
<dbReference type="PANTHER" id="PTHR33728:SF3">
    <property type="entry name" value="MULTIDRUG RESISTANCE PROTEIN"/>
    <property type="match status" value="1"/>
</dbReference>